<feature type="domain" description="C2H2-type" evidence="11">
    <location>
        <begin position="162"/>
        <end position="192"/>
    </location>
</feature>
<dbReference type="FunFam" id="3.30.160.60:FF:000624">
    <property type="entry name" value="zinc finger protein 697"/>
    <property type="match status" value="1"/>
</dbReference>
<name>A0A166GEC7_9AGAM</name>
<dbReference type="OrthoDB" id="427030at2759"/>
<feature type="domain" description="C2H2-type" evidence="11">
    <location>
        <begin position="195"/>
        <end position="224"/>
    </location>
</feature>
<dbReference type="GO" id="GO:0006357">
    <property type="term" value="P:regulation of transcription by RNA polymerase II"/>
    <property type="evidence" value="ECO:0007669"/>
    <property type="project" value="TreeGrafter"/>
</dbReference>
<dbReference type="GO" id="GO:0008270">
    <property type="term" value="F:zinc ion binding"/>
    <property type="evidence" value="ECO:0007669"/>
    <property type="project" value="UniProtKB-KW"/>
</dbReference>
<keyword evidence="4 9" id="KW-0863">Zinc-finger</keyword>
<evidence type="ECO:0000256" key="3">
    <source>
        <dbReference type="ARBA" id="ARBA00022737"/>
    </source>
</evidence>
<evidence type="ECO:0000256" key="4">
    <source>
        <dbReference type="ARBA" id="ARBA00022771"/>
    </source>
</evidence>
<dbReference type="PROSITE" id="PS50157">
    <property type="entry name" value="ZINC_FINGER_C2H2_2"/>
    <property type="match status" value="7"/>
</dbReference>
<dbReference type="InterPro" id="IPR013087">
    <property type="entry name" value="Znf_C2H2_type"/>
</dbReference>
<evidence type="ECO:0000256" key="7">
    <source>
        <dbReference type="ARBA" id="ARBA00023163"/>
    </source>
</evidence>
<evidence type="ECO:0000256" key="9">
    <source>
        <dbReference type="PROSITE-ProRule" id="PRU00042"/>
    </source>
</evidence>
<sequence>MSSSTSRISTSIVLGKRKAERLVLHLASSPEPSQTQSDSDFQPPAFNHASSSKTSSLIVVNGQLVAHTKKKYMCTISGCSKAYSKPSRLEEHERSHTGERPFVCEMCDKSYLRETHLQAHTRSHLPESARPLACSQLGCERRFWTTQHLKVHQGMHNGDKPYVCTTASCDEAFAKNHQLRAHICSAHAPSGSKSYLCEYDGCTKSFATNQKLRTHSKVHDDKRYTCLHPSCVATQSAPIYFATWTILQHHNRTVHPPTCTHTSCNDRKFASHHGLRAHLKLHEERAVEEELEDPDHGGDDQSDGEAGRPRKRRRGGELGRDWACEMEGCEKDFKSKKAMTTHYNVTHLGRRDFACAHPGCGSDFGYKHLLQRHIAKVHSSEANLDSTGSEDGDDEHEEIAEKKARPAQRMDIDFITGKAYNTTAAARLASSTAMRCPHPRLPFAAVSEDNNTGSSGVCAYVFSRAYDLRRHLLKEHGVDAKKDDVNAWVVQAKANLGRREPLAQQ</sequence>
<feature type="domain" description="C2H2-type" evidence="11">
    <location>
        <begin position="353"/>
        <end position="383"/>
    </location>
</feature>
<dbReference type="PANTHER" id="PTHR46179:SF13">
    <property type="entry name" value="C2H2-TYPE DOMAIN-CONTAINING PROTEIN"/>
    <property type="match status" value="1"/>
</dbReference>
<feature type="domain" description="C2H2-type" evidence="11">
    <location>
        <begin position="132"/>
        <end position="161"/>
    </location>
</feature>
<gene>
    <name evidence="12" type="ORF">FIBSPDRAFT_746518</name>
</gene>
<feature type="compositionally biased region" description="Polar residues" evidence="10">
    <location>
        <begin position="30"/>
        <end position="40"/>
    </location>
</feature>
<dbReference type="Pfam" id="PF00096">
    <property type="entry name" value="zf-C2H2"/>
    <property type="match status" value="1"/>
</dbReference>
<feature type="region of interest" description="Disordered" evidence="10">
    <location>
        <begin position="380"/>
        <end position="404"/>
    </location>
</feature>
<evidence type="ECO:0000313" key="12">
    <source>
        <dbReference type="EMBL" id="KZP17751.1"/>
    </source>
</evidence>
<comment type="subcellular location">
    <subcellularLocation>
        <location evidence="1">Nucleus</location>
    </subcellularLocation>
</comment>
<organism evidence="12 13">
    <name type="scientific">Athelia psychrophila</name>
    <dbReference type="NCBI Taxonomy" id="1759441"/>
    <lineage>
        <taxon>Eukaryota</taxon>
        <taxon>Fungi</taxon>
        <taxon>Dikarya</taxon>
        <taxon>Basidiomycota</taxon>
        <taxon>Agaricomycotina</taxon>
        <taxon>Agaricomycetes</taxon>
        <taxon>Agaricomycetidae</taxon>
        <taxon>Atheliales</taxon>
        <taxon>Atheliaceae</taxon>
        <taxon>Athelia</taxon>
    </lineage>
</organism>
<keyword evidence="7" id="KW-0804">Transcription</keyword>
<keyword evidence="8" id="KW-0539">Nucleus</keyword>
<keyword evidence="2" id="KW-0479">Metal-binding</keyword>
<evidence type="ECO:0000313" key="13">
    <source>
        <dbReference type="Proteomes" id="UP000076532"/>
    </source>
</evidence>
<evidence type="ECO:0000256" key="10">
    <source>
        <dbReference type="SAM" id="MobiDB-lite"/>
    </source>
</evidence>
<keyword evidence="13" id="KW-1185">Reference proteome</keyword>
<dbReference type="InterPro" id="IPR051061">
    <property type="entry name" value="Zinc_finger_trans_reg"/>
</dbReference>
<dbReference type="InterPro" id="IPR036236">
    <property type="entry name" value="Znf_C2H2_sf"/>
</dbReference>
<feature type="region of interest" description="Disordered" evidence="10">
    <location>
        <begin position="286"/>
        <end position="316"/>
    </location>
</feature>
<keyword evidence="3" id="KW-0677">Repeat</keyword>
<keyword evidence="6" id="KW-0805">Transcription regulation</keyword>
<reference evidence="12 13" key="1">
    <citation type="journal article" date="2016" name="Mol. Biol. Evol.">
        <title>Comparative Genomics of Early-Diverging Mushroom-Forming Fungi Provides Insights into the Origins of Lignocellulose Decay Capabilities.</title>
        <authorList>
            <person name="Nagy L.G."/>
            <person name="Riley R."/>
            <person name="Tritt A."/>
            <person name="Adam C."/>
            <person name="Daum C."/>
            <person name="Floudas D."/>
            <person name="Sun H."/>
            <person name="Yadav J.S."/>
            <person name="Pangilinan J."/>
            <person name="Larsson K.H."/>
            <person name="Matsuura K."/>
            <person name="Barry K."/>
            <person name="Labutti K."/>
            <person name="Kuo R."/>
            <person name="Ohm R.A."/>
            <person name="Bhattacharya S.S."/>
            <person name="Shirouzu T."/>
            <person name="Yoshinaga Y."/>
            <person name="Martin F.M."/>
            <person name="Grigoriev I.V."/>
            <person name="Hibbett D.S."/>
        </authorList>
    </citation>
    <scope>NUCLEOTIDE SEQUENCE [LARGE SCALE GENOMIC DNA]</scope>
    <source>
        <strain evidence="12 13">CBS 109695</strain>
    </source>
</reference>
<keyword evidence="5" id="KW-0862">Zinc</keyword>
<evidence type="ECO:0000256" key="6">
    <source>
        <dbReference type="ARBA" id="ARBA00023015"/>
    </source>
</evidence>
<evidence type="ECO:0000256" key="8">
    <source>
        <dbReference type="ARBA" id="ARBA00023242"/>
    </source>
</evidence>
<feature type="domain" description="C2H2-type" evidence="11">
    <location>
        <begin position="72"/>
        <end position="101"/>
    </location>
</feature>
<accession>A0A166GEC7</accession>
<evidence type="ECO:0000259" key="11">
    <source>
        <dbReference type="PROSITE" id="PS50157"/>
    </source>
</evidence>
<dbReference type="GO" id="GO:0005634">
    <property type="term" value="C:nucleus"/>
    <property type="evidence" value="ECO:0007669"/>
    <property type="project" value="UniProtKB-SubCell"/>
</dbReference>
<dbReference type="SUPFAM" id="SSF57667">
    <property type="entry name" value="beta-beta-alpha zinc fingers"/>
    <property type="match status" value="4"/>
</dbReference>
<proteinExistence type="predicted"/>
<feature type="compositionally biased region" description="Acidic residues" evidence="10">
    <location>
        <begin position="388"/>
        <end position="398"/>
    </location>
</feature>
<evidence type="ECO:0000256" key="5">
    <source>
        <dbReference type="ARBA" id="ARBA00022833"/>
    </source>
</evidence>
<dbReference type="Gene3D" id="3.30.160.60">
    <property type="entry name" value="Classic Zinc Finger"/>
    <property type="match status" value="6"/>
</dbReference>
<evidence type="ECO:0000256" key="1">
    <source>
        <dbReference type="ARBA" id="ARBA00004123"/>
    </source>
</evidence>
<dbReference type="PANTHER" id="PTHR46179">
    <property type="entry name" value="ZINC FINGER PROTEIN"/>
    <property type="match status" value="1"/>
</dbReference>
<evidence type="ECO:0000256" key="2">
    <source>
        <dbReference type="ARBA" id="ARBA00022723"/>
    </source>
</evidence>
<dbReference type="Proteomes" id="UP000076532">
    <property type="component" value="Unassembled WGS sequence"/>
</dbReference>
<dbReference type="STRING" id="436010.A0A166GEC7"/>
<dbReference type="SMART" id="SM00355">
    <property type="entry name" value="ZnF_C2H2"/>
    <property type="match status" value="10"/>
</dbReference>
<feature type="domain" description="C2H2-type" evidence="11">
    <location>
        <begin position="102"/>
        <end position="129"/>
    </location>
</feature>
<protein>
    <recommendedName>
        <fullName evidence="11">C2H2-type domain-containing protein</fullName>
    </recommendedName>
</protein>
<feature type="domain" description="C2H2-type" evidence="11">
    <location>
        <begin position="322"/>
        <end position="352"/>
    </location>
</feature>
<feature type="region of interest" description="Disordered" evidence="10">
    <location>
        <begin position="28"/>
        <end position="52"/>
    </location>
</feature>
<dbReference type="PROSITE" id="PS00028">
    <property type="entry name" value="ZINC_FINGER_C2H2_1"/>
    <property type="match status" value="7"/>
</dbReference>
<dbReference type="AlphaFoldDB" id="A0A166GEC7"/>
<dbReference type="EMBL" id="KV417579">
    <property type="protein sequence ID" value="KZP17751.1"/>
    <property type="molecule type" value="Genomic_DNA"/>
</dbReference>